<dbReference type="EMBL" id="AP008208">
    <property type="protein sequence ID" value="BAH91545.1"/>
    <property type="molecule type" value="Genomic_DNA"/>
</dbReference>
<evidence type="ECO:0000256" key="1">
    <source>
        <dbReference type="ARBA" id="ARBA00022670"/>
    </source>
</evidence>
<dbReference type="GO" id="GO:0006508">
    <property type="term" value="P:proteolysis"/>
    <property type="evidence" value="ECO:0007669"/>
    <property type="project" value="UniProtKB-KW"/>
</dbReference>
<dbReference type="PANTHER" id="PTHR42648">
    <property type="entry name" value="TRANSPOSASE, PUTATIVE-RELATED"/>
    <property type="match status" value="1"/>
</dbReference>
<dbReference type="Pfam" id="PF22936">
    <property type="entry name" value="Pol_BBD"/>
    <property type="match status" value="1"/>
</dbReference>
<dbReference type="InterPro" id="IPR012337">
    <property type="entry name" value="RNaseH-like_sf"/>
</dbReference>
<dbReference type="Pfam" id="PF00665">
    <property type="entry name" value="rve"/>
    <property type="match status" value="1"/>
</dbReference>
<dbReference type="AlphaFoldDB" id="C7IZA8"/>
<keyword evidence="1" id="KW-0378">Hydrolase</keyword>
<organism evidence="4 5">
    <name type="scientific">Oryza sativa subsp. japonica</name>
    <name type="common">Rice</name>
    <dbReference type="NCBI Taxonomy" id="39947"/>
    <lineage>
        <taxon>Eukaryota</taxon>
        <taxon>Viridiplantae</taxon>
        <taxon>Streptophyta</taxon>
        <taxon>Embryophyta</taxon>
        <taxon>Tracheophyta</taxon>
        <taxon>Spermatophyta</taxon>
        <taxon>Magnoliopsida</taxon>
        <taxon>Liliopsida</taxon>
        <taxon>Poales</taxon>
        <taxon>Poaceae</taxon>
        <taxon>BOP clade</taxon>
        <taxon>Oryzoideae</taxon>
        <taxon>Oryzeae</taxon>
        <taxon>Oryzinae</taxon>
        <taxon>Oryza</taxon>
        <taxon>Oryza sativa</taxon>
    </lineage>
</organism>
<dbReference type="Pfam" id="PF25597">
    <property type="entry name" value="SH3_retrovirus"/>
    <property type="match status" value="1"/>
</dbReference>
<accession>C7IZA8</accession>
<dbReference type="InterPro" id="IPR025724">
    <property type="entry name" value="GAG-pre-integrase_dom"/>
</dbReference>
<dbReference type="InterPro" id="IPR039537">
    <property type="entry name" value="Retrotran_Ty1/copia-like"/>
</dbReference>
<reference evidence="4 5" key="1">
    <citation type="journal article" date="2005" name="Nature">
        <title>The map-based sequence of the rice genome.</title>
        <authorList>
            <consortium name="International rice genome sequencing project (IRGSP)"/>
            <person name="Matsumoto T."/>
            <person name="Wu J."/>
            <person name="Kanamori H."/>
            <person name="Katayose Y."/>
            <person name="Fujisawa M."/>
            <person name="Namiki N."/>
            <person name="Mizuno H."/>
            <person name="Yamamoto K."/>
            <person name="Antonio B.A."/>
            <person name="Baba T."/>
            <person name="Sakata K."/>
            <person name="Nagamura Y."/>
            <person name="Aoki H."/>
            <person name="Arikawa K."/>
            <person name="Arita K."/>
            <person name="Bito T."/>
            <person name="Chiden Y."/>
            <person name="Fujitsuka N."/>
            <person name="Fukunaka R."/>
            <person name="Hamada M."/>
            <person name="Harada C."/>
            <person name="Hayashi A."/>
            <person name="Hijishita S."/>
            <person name="Honda M."/>
            <person name="Hosokawa S."/>
            <person name="Ichikawa Y."/>
            <person name="Idonuma A."/>
            <person name="Iijima M."/>
            <person name="Ikeda M."/>
            <person name="Ikeno M."/>
            <person name="Ito K."/>
            <person name="Ito S."/>
            <person name="Ito T."/>
            <person name="Ito Y."/>
            <person name="Ito Y."/>
            <person name="Iwabuchi A."/>
            <person name="Kamiya K."/>
            <person name="Karasawa W."/>
            <person name="Kurita K."/>
            <person name="Katagiri S."/>
            <person name="Kikuta A."/>
            <person name="Kobayashi H."/>
            <person name="Kobayashi N."/>
            <person name="Machita K."/>
            <person name="Maehara T."/>
            <person name="Masukawa M."/>
            <person name="Mizubayashi T."/>
            <person name="Mukai Y."/>
            <person name="Nagasaki H."/>
            <person name="Nagata Y."/>
            <person name="Naito S."/>
            <person name="Nakashima M."/>
            <person name="Nakama Y."/>
            <person name="Nakamichi Y."/>
            <person name="Nakamura M."/>
            <person name="Meguro A."/>
            <person name="Negishi M."/>
            <person name="Ohta I."/>
            <person name="Ohta T."/>
            <person name="Okamoto M."/>
            <person name="Ono N."/>
            <person name="Saji S."/>
            <person name="Sakaguchi M."/>
            <person name="Sakai K."/>
            <person name="Shibata M."/>
            <person name="Shimokawa T."/>
            <person name="Song J."/>
            <person name="Takazaki Y."/>
            <person name="Terasawa K."/>
            <person name="Tsugane M."/>
            <person name="Tsuji K."/>
            <person name="Ueda S."/>
            <person name="Waki K."/>
            <person name="Yamagata H."/>
            <person name="Yamamoto M."/>
            <person name="Yamamoto S."/>
            <person name="Yamane H."/>
            <person name="Yoshiki S."/>
            <person name="Yoshihara R."/>
            <person name="Yukawa K."/>
            <person name="Zhong H."/>
            <person name="Yano M."/>
            <person name="Yuan Q."/>
            <person name="Ouyang S."/>
            <person name="Liu J."/>
            <person name="Jones K.M."/>
            <person name="Gansberger K."/>
            <person name="Moffat K."/>
            <person name="Hill J."/>
            <person name="Bera J."/>
            <person name="Fadrosh D."/>
            <person name="Jin S."/>
            <person name="Johri S."/>
            <person name="Kim M."/>
            <person name="Overton L."/>
            <person name="Reardon M."/>
            <person name="Tsitrin T."/>
            <person name="Vuong H."/>
            <person name="Weaver B."/>
            <person name="Ciecko A."/>
            <person name="Tallon L."/>
            <person name="Jackson J."/>
            <person name="Pai G."/>
            <person name="Aken S.V."/>
            <person name="Utterback T."/>
            <person name="Reidmuller S."/>
            <person name="Feldblyum T."/>
            <person name="Hsiao J."/>
            <person name="Zismann V."/>
            <person name="Iobst S."/>
            <person name="de Vazeille A.R."/>
            <person name="Buell C.R."/>
            <person name="Ying K."/>
            <person name="Li Y."/>
            <person name="Lu T."/>
            <person name="Huang Y."/>
            <person name="Zhao Q."/>
            <person name="Feng Q."/>
            <person name="Zhang L."/>
            <person name="Zhu J."/>
            <person name="Weng Q."/>
            <person name="Mu J."/>
            <person name="Lu Y."/>
            <person name="Fan D."/>
            <person name="Liu Y."/>
            <person name="Guan J."/>
            <person name="Zhang Y."/>
            <person name="Yu S."/>
            <person name="Liu X."/>
            <person name="Zhang Y."/>
            <person name="Hong G."/>
            <person name="Han B."/>
            <person name="Choisne N."/>
            <person name="Demange N."/>
            <person name="Orjeda G."/>
            <person name="Samain S."/>
            <person name="Cattolico L."/>
            <person name="Pelletier E."/>
            <person name="Couloux A."/>
            <person name="Segurens B."/>
            <person name="Wincker P."/>
            <person name="D'Hont A."/>
            <person name="Scarpelli C."/>
            <person name="Weissenbach J."/>
            <person name="Salanoubat M."/>
            <person name="Quetier F."/>
            <person name="Yu Y."/>
            <person name="Kim H.R."/>
            <person name="Rambo T."/>
            <person name="Currie J."/>
            <person name="Collura K."/>
            <person name="Luo M."/>
            <person name="Yang T."/>
            <person name="Ammiraju J.S.S."/>
            <person name="Engler F."/>
            <person name="Soderlund C."/>
            <person name="Wing R.A."/>
            <person name="Palmer L.E."/>
            <person name="de la Bastide M."/>
            <person name="Spiegel L."/>
            <person name="Nascimento L."/>
            <person name="Zutavern T."/>
            <person name="O'Shaughnessy A."/>
            <person name="Dike S."/>
            <person name="Dedhia N."/>
            <person name="Preston R."/>
            <person name="Balija V."/>
            <person name="McCombie W.R."/>
            <person name="Chow T."/>
            <person name="Chen H."/>
            <person name="Chung M."/>
            <person name="Chen C."/>
            <person name="Shaw J."/>
            <person name="Wu H."/>
            <person name="Hsiao K."/>
            <person name="Chao Y."/>
            <person name="Chu M."/>
            <person name="Cheng C."/>
            <person name="Hour A."/>
            <person name="Lee P."/>
            <person name="Lin S."/>
            <person name="Lin Y."/>
            <person name="Liou J."/>
            <person name="Liu S."/>
            <person name="Hsing Y."/>
            <person name="Raghuvanshi S."/>
            <person name="Mohanty A."/>
            <person name="Bharti A.K."/>
            <person name="Gaur A."/>
            <person name="Gupta V."/>
            <person name="Kumar D."/>
            <person name="Ravi V."/>
            <person name="Vij S."/>
            <person name="Kapur A."/>
            <person name="Khurana P."/>
            <person name="Khurana P."/>
            <person name="Khurana J.P."/>
            <person name="Tyagi A.K."/>
            <person name="Gaikwad K."/>
            <person name="Singh A."/>
            <person name="Dalal V."/>
            <person name="Srivastava S."/>
            <person name="Dixit A."/>
            <person name="Pal A.K."/>
            <person name="Ghazi I.A."/>
            <person name="Yadav M."/>
            <person name="Pandit A."/>
            <person name="Bhargava A."/>
            <person name="Sureshbabu K."/>
            <person name="Batra K."/>
            <person name="Sharma T.R."/>
            <person name="Mohapatra T."/>
            <person name="Singh N.K."/>
            <person name="Messing J."/>
            <person name="Nelson A.B."/>
            <person name="Fuks G."/>
            <person name="Kavchok S."/>
            <person name="Keizer G."/>
            <person name="Linton E."/>
            <person name="Llaca V."/>
            <person name="Song R."/>
            <person name="Tanyolac B."/>
            <person name="Young S."/>
            <person name="Ho-Il K."/>
            <person name="Hahn J.H."/>
            <person name="Sangsakoo G."/>
            <person name="Vanavichit A."/>
            <person name="de Mattos Luiz.A.T."/>
            <person name="Zimmer P.D."/>
            <person name="Malone G."/>
            <person name="Dellagostin O."/>
            <person name="de Oliveira A.C."/>
            <person name="Bevan M."/>
            <person name="Bancroft I."/>
            <person name="Minx P."/>
            <person name="Cordum H."/>
            <person name="Wilson R."/>
            <person name="Cheng Z."/>
            <person name="Jin W."/>
            <person name="Jiang J."/>
            <person name="Leong S.A."/>
            <person name="Iwama H."/>
            <person name="Gojobori T."/>
            <person name="Itoh T."/>
            <person name="Niimura Y."/>
            <person name="Fujii Y."/>
            <person name="Habara T."/>
            <person name="Sakai H."/>
            <person name="Sato Y."/>
            <person name="Wilson G."/>
            <person name="Kumar K."/>
            <person name="McCouch S."/>
            <person name="Juretic N."/>
            <person name="Hoen D."/>
            <person name="Wright S."/>
            <person name="Bruskiewich R."/>
            <person name="Bureau T."/>
            <person name="Miyao A."/>
            <person name="Hirochika H."/>
            <person name="Nishikawa T."/>
            <person name="Kadowaki K."/>
            <person name="Sugiura M."/>
            <person name="Burr B."/>
            <person name="Sasaki T."/>
        </authorList>
    </citation>
    <scope>NUCLEOTIDE SEQUENCE [LARGE SCALE GENOMIC DNA]</scope>
    <source>
        <strain evidence="5">cv. Nipponbare</strain>
    </source>
</reference>
<proteinExistence type="predicted"/>
<evidence type="ECO:0000313" key="4">
    <source>
        <dbReference type="EMBL" id="BAH91545.1"/>
    </source>
</evidence>
<dbReference type="InterPro" id="IPR054722">
    <property type="entry name" value="PolX-like_BBD"/>
</dbReference>
<dbReference type="InterPro" id="IPR001584">
    <property type="entry name" value="Integrase_cat-core"/>
</dbReference>
<dbReference type="GO" id="GO:0003676">
    <property type="term" value="F:nucleic acid binding"/>
    <property type="evidence" value="ECO:0007669"/>
    <property type="project" value="InterPro"/>
</dbReference>
<dbReference type="SUPFAM" id="SSF53098">
    <property type="entry name" value="Ribonuclease H-like"/>
    <property type="match status" value="1"/>
</dbReference>
<gene>
    <name evidence="4" type="ordered locus">Os02g0163901</name>
</gene>
<dbReference type="InterPro" id="IPR036397">
    <property type="entry name" value="RNaseH_sf"/>
</dbReference>
<name>C7IZA8_ORYSJ</name>
<dbReference type="Pfam" id="PF13976">
    <property type="entry name" value="gag_pre-integrs"/>
    <property type="match status" value="1"/>
</dbReference>
<dbReference type="PANTHER" id="PTHR42648:SF25">
    <property type="entry name" value="RNA-DIRECTED DNA POLYMERASE"/>
    <property type="match status" value="1"/>
</dbReference>
<feature type="domain" description="Integrase catalytic" evidence="3">
    <location>
        <begin position="418"/>
        <end position="584"/>
    </location>
</feature>
<evidence type="ECO:0000256" key="2">
    <source>
        <dbReference type="SAM" id="MobiDB-lite"/>
    </source>
</evidence>
<reference evidence="5" key="2">
    <citation type="journal article" date="2008" name="Nucleic Acids Res.">
        <title>The rice annotation project database (RAP-DB): 2008 update.</title>
        <authorList>
            <consortium name="The rice annotation project (RAP)"/>
        </authorList>
    </citation>
    <scope>GENOME REANNOTATION</scope>
    <source>
        <strain evidence="5">cv. Nipponbare</strain>
    </source>
</reference>
<dbReference type="InterPro" id="IPR057670">
    <property type="entry name" value="SH3_retrovirus"/>
</dbReference>
<dbReference type="Pfam" id="PF14223">
    <property type="entry name" value="Retrotran_gag_2"/>
    <property type="match status" value="1"/>
</dbReference>
<dbReference type="KEGG" id="dosa:Os02g0163901"/>
<dbReference type="Proteomes" id="UP000000763">
    <property type="component" value="Chromosome 2"/>
</dbReference>
<dbReference type="PROSITE" id="PS50994">
    <property type="entry name" value="INTEGRASE"/>
    <property type="match status" value="1"/>
</dbReference>
<keyword evidence="1" id="KW-0645">Protease</keyword>
<dbReference type="Gene3D" id="3.30.420.10">
    <property type="entry name" value="Ribonuclease H-like superfamily/Ribonuclease H"/>
    <property type="match status" value="1"/>
</dbReference>
<feature type="compositionally biased region" description="Basic and acidic residues" evidence="2">
    <location>
        <begin position="171"/>
        <end position="183"/>
    </location>
</feature>
<protein>
    <submittedName>
        <fullName evidence="4">Os02g0163901 protein</fullName>
    </submittedName>
</protein>
<evidence type="ECO:0000313" key="5">
    <source>
        <dbReference type="Proteomes" id="UP000000763"/>
    </source>
</evidence>
<dbReference type="GO" id="GO:0015074">
    <property type="term" value="P:DNA integration"/>
    <property type="evidence" value="ECO:0007669"/>
    <property type="project" value="InterPro"/>
</dbReference>
<evidence type="ECO:0000259" key="3">
    <source>
        <dbReference type="PROSITE" id="PS50994"/>
    </source>
</evidence>
<sequence length="723" mass="80763">MWEAVWYGDVDYDKDRRALDALITAVPPEMQFSLSQKRTAKEAWDAIAAARIGSDRARKSTLQALRKEWENLAFKPGKDVDDFALRLNNLLQKMVQCDDDTYDEERAVEKLFHCVPEKYRQIARSIESLLDLSTMSIEEALGRLKVVDDDEPQPLSGPITIGGKLHLTREQWEASQSDGRKGESSPSIGGRKPRKACGGVQLRWARRRAEGGARRAAFLHLDEPKVLVSLCNSSSNNKADGWYLDTGATHHMTGRREFFTEFDPGVRGSIKFGDASGVEIKGVGSVTFTAKSGEHRLLTGVYYIPALRNSIISVGQLDENGSRVLVEDRLMRIWDRRRRLLAKVTRGTNRLYILGAQVAQPVCLTARRDDEAWQWHERFGHLHFEALKHLSAKEMVRGMPCLDHVEQLCDVFMQTSFRAKERLELVHGDLCGPVTPATPGGRCYFLLLVDDLSRYMWVMVLGSKGEAADAIRRAQAAAEVECGRKLRVLRTDNGSEFTAAEFALYCVDEGIQRHYTAPYSPQQNGVVERHNQTVVGMARALLKQRGMPAIFWGEAVVTAVYILNRSPTKALDGRTPYEAWHGRKPAVSHLRVFGCLAFAKELGHIGKLDDKSTPGVLISYAEGSKAYHILDPETQRVRTARDVVFDEGRGWVWDKAVDDGLTPTYDDFTIDPRASTDSNTNTTSGNDFDYDELFVDTTPVGVPTCSSTNSHSSGHVYSDASSC</sequence>
<dbReference type="GO" id="GO:0008233">
    <property type="term" value="F:peptidase activity"/>
    <property type="evidence" value="ECO:0007669"/>
    <property type="project" value="UniProtKB-KW"/>
</dbReference>
<feature type="region of interest" description="Disordered" evidence="2">
    <location>
        <begin position="171"/>
        <end position="196"/>
    </location>
</feature>